<dbReference type="eggNOG" id="COG4191">
    <property type="taxonomic scope" value="Bacteria"/>
</dbReference>
<dbReference type="GO" id="GO:0005524">
    <property type="term" value="F:ATP binding"/>
    <property type="evidence" value="ECO:0007669"/>
    <property type="project" value="UniProtKB-KW"/>
</dbReference>
<keyword evidence="12" id="KW-0175">Coiled coil</keyword>
<gene>
    <name evidence="15" type="ordered locus">Desti_0852</name>
</gene>
<dbReference type="Gene3D" id="3.30.450.40">
    <property type="match status" value="2"/>
</dbReference>
<evidence type="ECO:0000256" key="5">
    <source>
        <dbReference type="ARBA" id="ARBA00022553"/>
    </source>
</evidence>
<organism evidence="15 16">
    <name type="scientific">Desulfomonile tiedjei (strain ATCC 49306 / DSM 6799 / DCB-1)</name>
    <dbReference type="NCBI Taxonomy" id="706587"/>
    <lineage>
        <taxon>Bacteria</taxon>
        <taxon>Pseudomonadati</taxon>
        <taxon>Thermodesulfobacteriota</taxon>
        <taxon>Desulfomonilia</taxon>
        <taxon>Desulfomonilales</taxon>
        <taxon>Desulfomonilaceae</taxon>
        <taxon>Desulfomonile</taxon>
    </lineage>
</organism>
<dbReference type="Pfam" id="PF08448">
    <property type="entry name" value="PAS_4"/>
    <property type="match status" value="1"/>
</dbReference>
<evidence type="ECO:0000259" key="14">
    <source>
        <dbReference type="PROSITE" id="PS50113"/>
    </source>
</evidence>
<evidence type="ECO:0000256" key="10">
    <source>
        <dbReference type="ARBA" id="ARBA00023012"/>
    </source>
</evidence>
<dbReference type="HOGENOM" id="CLU_330851_0_0_7"/>
<dbReference type="SMART" id="SM00388">
    <property type="entry name" value="HisKA"/>
    <property type="match status" value="1"/>
</dbReference>
<dbReference type="PROSITE" id="PS50109">
    <property type="entry name" value="HIS_KIN"/>
    <property type="match status" value="1"/>
</dbReference>
<dbReference type="GO" id="GO:0000156">
    <property type="term" value="F:phosphorelay response regulator activity"/>
    <property type="evidence" value="ECO:0007669"/>
    <property type="project" value="TreeGrafter"/>
</dbReference>
<dbReference type="PATRIC" id="fig|706587.4.peg.971"/>
<comment type="subcellular location">
    <subcellularLocation>
        <location evidence="2">Cell membrane</location>
    </subcellularLocation>
</comment>
<dbReference type="Pfam" id="PF02518">
    <property type="entry name" value="HATPase_c"/>
    <property type="match status" value="1"/>
</dbReference>
<evidence type="ECO:0000256" key="1">
    <source>
        <dbReference type="ARBA" id="ARBA00000085"/>
    </source>
</evidence>
<dbReference type="SMART" id="SM00387">
    <property type="entry name" value="HATPase_c"/>
    <property type="match status" value="1"/>
</dbReference>
<evidence type="ECO:0000256" key="2">
    <source>
        <dbReference type="ARBA" id="ARBA00004236"/>
    </source>
</evidence>
<dbReference type="GO" id="GO:0000155">
    <property type="term" value="F:phosphorelay sensor kinase activity"/>
    <property type="evidence" value="ECO:0007669"/>
    <property type="project" value="InterPro"/>
</dbReference>
<evidence type="ECO:0000256" key="8">
    <source>
        <dbReference type="ARBA" id="ARBA00022777"/>
    </source>
</evidence>
<dbReference type="Proteomes" id="UP000006055">
    <property type="component" value="Chromosome"/>
</dbReference>
<dbReference type="InterPro" id="IPR005467">
    <property type="entry name" value="His_kinase_dom"/>
</dbReference>
<protein>
    <recommendedName>
        <fullName evidence="3">histidine kinase</fullName>
        <ecNumber evidence="3">2.7.13.3</ecNumber>
    </recommendedName>
</protein>
<dbReference type="InterPro" id="IPR003018">
    <property type="entry name" value="GAF"/>
</dbReference>
<keyword evidence="6" id="KW-0808">Transferase</keyword>
<dbReference type="InterPro" id="IPR000014">
    <property type="entry name" value="PAS"/>
</dbReference>
<name>I4C1Y4_DESTA</name>
<dbReference type="InterPro" id="IPR036890">
    <property type="entry name" value="HATPase_C_sf"/>
</dbReference>
<comment type="catalytic activity">
    <reaction evidence="1">
        <text>ATP + protein L-histidine = ADP + protein N-phospho-L-histidine.</text>
        <dbReference type="EC" id="2.7.13.3"/>
    </reaction>
</comment>
<dbReference type="SUPFAM" id="SSF55781">
    <property type="entry name" value="GAF domain-like"/>
    <property type="match status" value="2"/>
</dbReference>
<keyword evidence="16" id="KW-1185">Reference proteome</keyword>
<dbReference type="Pfam" id="PF00512">
    <property type="entry name" value="HisKA"/>
    <property type="match status" value="1"/>
</dbReference>
<dbReference type="SMART" id="SM00065">
    <property type="entry name" value="GAF"/>
    <property type="match status" value="2"/>
</dbReference>
<evidence type="ECO:0000256" key="12">
    <source>
        <dbReference type="SAM" id="Coils"/>
    </source>
</evidence>
<dbReference type="FunFam" id="1.10.287.130:FF:000070">
    <property type="entry name" value="Histidine kinase sensor protein"/>
    <property type="match status" value="1"/>
</dbReference>
<dbReference type="InterPro" id="IPR036097">
    <property type="entry name" value="HisK_dim/P_sf"/>
</dbReference>
<evidence type="ECO:0000259" key="13">
    <source>
        <dbReference type="PROSITE" id="PS50109"/>
    </source>
</evidence>
<evidence type="ECO:0000313" key="15">
    <source>
        <dbReference type="EMBL" id="AFM23575.1"/>
    </source>
</evidence>
<keyword evidence="8" id="KW-0418">Kinase</keyword>
<dbReference type="FunFam" id="3.30.565.10:FF:000023">
    <property type="entry name" value="PAS domain-containing sensor histidine kinase"/>
    <property type="match status" value="1"/>
</dbReference>
<dbReference type="CDD" id="cd00082">
    <property type="entry name" value="HisKA"/>
    <property type="match status" value="1"/>
</dbReference>
<dbReference type="RefSeq" id="WP_014808731.1">
    <property type="nucleotide sequence ID" value="NC_018025.1"/>
</dbReference>
<evidence type="ECO:0000313" key="16">
    <source>
        <dbReference type="Proteomes" id="UP000006055"/>
    </source>
</evidence>
<dbReference type="EC" id="2.7.13.3" evidence="3"/>
<keyword evidence="11" id="KW-0472">Membrane</keyword>
<dbReference type="SUPFAM" id="SSF47384">
    <property type="entry name" value="Homodimeric domain of signal transducing histidine kinase"/>
    <property type="match status" value="1"/>
</dbReference>
<evidence type="ECO:0000256" key="6">
    <source>
        <dbReference type="ARBA" id="ARBA00022679"/>
    </source>
</evidence>
<dbReference type="Gene3D" id="3.30.565.10">
    <property type="entry name" value="Histidine kinase-like ATPase, C-terminal domain"/>
    <property type="match status" value="1"/>
</dbReference>
<dbReference type="GO" id="GO:0030295">
    <property type="term" value="F:protein kinase activator activity"/>
    <property type="evidence" value="ECO:0007669"/>
    <property type="project" value="TreeGrafter"/>
</dbReference>
<dbReference type="STRING" id="706587.Desti_0852"/>
<keyword evidence="7" id="KW-0547">Nucleotide-binding</keyword>
<dbReference type="InterPro" id="IPR000700">
    <property type="entry name" value="PAS-assoc_C"/>
</dbReference>
<sequence>MRDDSLKHQQTGADPYDSIEISKELEELRANLRWAQGSQALAVRILTLLNQQMTARDAIRQVLALVKEFTGFEAVAIRLRQEDDFPYFVTQGFPEEFVEAENSLCDRDEAGEIIRDPAGNPILECMCGNILCGRTDPSFSFFTEGGSFWSCQTTELLATTSDADRQTRTRNRCNASGYESVALIPLRSHGETVGLLQLNDFRKDCFTLDMVTFFEGIGASIGVVLARIKAEEALLRSKEELELRVLERTEEVRNANERLHLELEERKRVEQALRESEEKLRLFIEHAPTALAMFDREMRYCAVSHRWRKDYHLGDRDIIGRSHYKIFSELPERWKAAHRRGLSGEVVRADDDFVTIDGSTQWLRWEVHPWFATKGTIGGIIIFTENVTERKRAEEALRKKMERLRILHEADKSILEAIESPESIAQTVLGRIRRLLKSSRASIGIFDSDTKTARIFAADVHGESIIQVGKILSEEAYGDLKFFEQQKMDVVEDLYENPSPSPIARVLIAEGIRSYINVPLLAGKELIGVLNISWENSRTFSSEEMEIAGEATTQIAIAMEQARMRKELERYTAELEDKVRKRTAQLEAANKELEAFSYSVSHDLRAPLRAINGYTRILLEDHEPSLNPEGKRVCSIINESAQMMAKLIDDLLALSRVGRMDMQLSSVDMQALVNSIYLELTTPEDRMRIDIRIGLLPGSSSDPRLIRQVWINLLSNAIKFSSRKDRPIIEVKGEQDGDKIVYSIHDNGAGFDMKYVNKLFGVFQRLHSKREFDGTGVGLAIVHRIVHRHHGEVWAKGETGIGASFHFTLPKGDLK</sequence>
<feature type="coiled-coil region" evidence="12">
    <location>
        <begin position="561"/>
        <end position="592"/>
    </location>
</feature>
<dbReference type="InterPro" id="IPR035965">
    <property type="entry name" value="PAS-like_dom_sf"/>
</dbReference>
<dbReference type="EMBL" id="CP003360">
    <property type="protein sequence ID" value="AFM23575.1"/>
    <property type="molecule type" value="Genomic_DNA"/>
</dbReference>
<dbReference type="InterPro" id="IPR004358">
    <property type="entry name" value="Sig_transdc_His_kin-like_C"/>
</dbReference>
<dbReference type="OrthoDB" id="5499652at2"/>
<dbReference type="InterPro" id="IPR050351">
    <property type="entry name" value="BphY/WalK/GraS-like"/>
</dbReference>
<keyword evidence="10" id="KW-0902">Two-component regulatory system</keyword>
<proteinExistence type="predicted"/>
<evidence type="ECO:0000256" key="9">
    <source>
        <dbReference type="ARBA" id="ARBA00022840"/>
    </source>
</evidence>
<dbReference type="InterPro" id="IPR003594">
    <property type="entry name" value="HATPase_dom"/>
</dbReference>
<dbReference type="SUPFAM" id="SSF55785">
    <property type="entry name" value="PYP-like sensor domain (PAS domain)"/>
    <property type="match status" value="1"/>
</dbReference>
<dbReference type="eggNOG" id="COG4251">
    <property type="taxonomic scope" value="Bacteria"/>
</dbReference>
<dbReference type="InterPro" id="IPR013656">
    <property type="entry name" value="PAS_4"/>
</dbReference>
<accession>I4C1Y4</accession>
<feature type="coiled-coil region" evidence="12">
    <location>
        <begin position="238"/>
        <end position="279"/>
    </location>
</feature>
<dbReference type="Gene3D" id="1.10.287.130">
    <property type="match status" value="1"/>
</dbReference>
<dbReference type="Pfam" id="PF13185">
    <property type="entry name" value="GAF_2"/>
    <property type="match status" value="1"/>
</dbReference>
<keyword evidence="5" id="KW-0597">Phosphoprotein</keyword>
<keyword evidence="9" id="KW-0067">ATP-binding</keyword>
<dbReference type="GO" id="GO:0007234">
    <property type="term" value="P:osmosensory signaling via phosphorelay pathway"/>
    <property type="evidence" value="ECO:0007669"/>
    <property type="project" value="TreeGrafter"/>
</dbReference>
<dbReference type="SUPFAM" id="SSF55874">
    <property type="entry name" value="ATPase domain of HSP90 chaperone/DNA topoisomerase II/histidine kinase"/>
    <property type="match status" value="1"/>
</dbReference>
<evidence type="ECO:0000256" key="7">
    <source>
        <dbReference type="ARBA" id="ARBA00022741"/>
    </source>
</evidence>
<dbReference type="PROSITE" id="PS50113">
    <property type="entry name" value="PAC"/>
    <property type="match status" value="1"/>
</dbReference>
<evidence type="ECO:0000256" key="11">
    <source>
        <dbReference type="ARBA" id="ARBA00023136"/>
    </source>
</evidence>
<dbReference type="KEGG" id="dti:Desti_0852"/>
<evidence type="ECO:0000256" key="4">
    <source>
        <dbReference type="ARBA" id="ARBA00022475"/>
    </source>
</evidence>
<dbReference type="NCBIfam" id="TIGR00229">
    <property type="entry name" value="sensory_box"/>
    <property type="match status" value="1"/>
</dbReference>
<dbReference type="InterPro" id="IPR003661">
    <property type="entry name" value="HisK_dim/P_dom"/>
</dbReference>
<dbReference type="GO" id="GO:0005886">
    <property type="term" value="C:plasma membrane"/>
    <property type="evidence" value="ECO:0007669"/>
    <property type="project" value="UniProtKB-SubCell"/>
</dbReference>
<dbReference type="PANTHER" id="PTHR42878">
    <property type="entry name" value="TWO-COMPONENT HISTIDINE KINASE"/>
    <property type="match status" value="1"/>
</dbReference>
<dbReference type="PRINTS" id="PR00344">
    <property type="entry name" value="BCTRLSENSOR"/>
</dbReference>
<evidence type="ECO:0000256" key="3">
    <source>
        <dbReference type="ARBA" id="ARBA00012438"/>
    </source>
</evidence>
<dbReference type="Gene3D" id="3.30.450.20">
    <property type="entry name" value="PAS domain"/>
    <property type="match status" value="1"/>
</dbReference>
<dbReference type="Pfam" id="PF01590">
    <property type="entry name" value="GAF"/>
    <property type="match status" value="1"/>
</dbReference>
<feature type="domain" description="PAC" evidence="14">
    <location>
        <begin position="347"/>
        <end position="399"/>
    </location>
</feature>
<dbReference type="PANTHER" id="PTHR42878:SF15">
    <property type="entry name" value="BACTERIOPHYTOCHROME"/>
    <property type="match status" value="1"/>
</dbReference>
<dbReference type="InterPro" id="IPR029016">
    <property type="entry name" value="GAF-like_dom_sf"/>
</dbReference>
<reference evidence="16" key="1">
    <citation type="submission" date="2012-06" db="EMBL/GenBank/DDBJ databases">
        <title>Complete sequence of chromosome of Desulfomonile tiedjei DSM 6799.</title>
        <authorList>
            <person name="Lucas S."/>
            <person name="Copeland A."/>
            <person name="Lapidus A."/>
            <person name="Glavina del Rio T."/>
            <person name="Dalin E."/>
            <person name="Tice H."/>
            <person name="Bruce D."/>
            <person name="Goodwin L."/>
            <person name="Pitluck S."/>
            <person name="Peters L."/>
            <person name="Ovchinnikova G."/>
            <person name="Zeytun A."/>
            <person name="Lu M."/>
            <person name="Kyrpides N."/>
            <person name="Mavromatis K."/>
            <person name="Ivanova N."/>
            <person name="Brettin T."/>
            <person name="Detter J.C."/>
            <person name="Han C."/>
            <person name="Larimer F."/>
            <person name="Land M."/>
            <person name="Hauser L."/>
            <person name="Markowitz V."/>
            <person name="Cheng J.-F."/>
            <person name="Hugenholtz P."/>
            <person name="Woyke T."/>
            <person name="Wu D."/>
            <person name="Spring S."/>
            <person name="Schroeder M."/>
            <person name="Brambilla E."/>
            <person name="Klenk H.-P."/>
            <person name="Eisen J.A."/>
        </authorList>
    </citation>
    <scope>NUCLEOTIDE SEQUENCE [LARGE SCALE GENOMIC DNA]</scope>
    <source>
        <strain evidence="16">ATCC 49306 / DSM 6799 / DCB-1</strain>
    </source>
</reference>
<feature type="domain" description="Histidine kinase" evidence="13">
    <location>
        <begin position="599"/>
        <end position="813"/>
    </location>
</feature>
<dbReference type="eggNOG" id="COG2203">
    <property type="taxonomic scope" value="Bacteria"/>
</dbReference>
<dbReference type="AlphaFoldDB" id="I4C1Y4"/>
<keyword evidence="4" id="KW-1003">Cell membrane</keyword>